<dbReference type="Pfam" id="PF00153">
    <property type="entry name" value="Mito_carr"/>
    <property type="match status" value="4"/>
</dbReference>
<name>A0A383V8T2_TETOB</name>
<dbReference type="EMBL" id="FNXT01000157">
    <property type="protein sequence ID" value="SZX61581.1"/>
    <property type="molecule type" value="Genomic_DNA"/>
</dbReference>
<evidence type="ECO:0000256" key="2">
    <source>
        <dbReference type="ARBA" id="ARBA00006375"/>
    </source>
</evidence>
<evidence type="ECO:0000256" key="8">
    <source>
        <dbReference type="PROSITE-ProRule" id="PRU00282"/>
    </source>
</evidence>
<feature type="repeat" description="Solcar" evidence="8">
    <location>
        <begin position="154"/>
        <end position="244"/>
    </location>
</feature>
<feature type="repeat" description="Solcar" evidence="8">
    <location>
        <begin position="254"/>
        <end position="338"/>
    </location>
</feature>
<dbReference type="Proteomes" id="UP000256970">
    <property type="component" value="Unassembled WGS sequence"/>
</dbReference>
<evidence type="ECO:0000313" key="11">
    <source>
        <dbReference type="Proteomes" id="UP000256970"/>
    </source>
</evidence>
<feature type="repeat" description="Solcar" evidence="8">
    <location>
        <begin position="348"/>
        <end position="430"/>
    </location>
</feature>
<evidence type="ECO:0008006" key="12">
    <source>
        <dbReference type="Google" id="ProtNLM"/>
    </source>
</evidence>
<dbReference type="STRING" id="3088.A0A383V8T2"/>
<comment type="similarity">
    <text evidence="2 9">Belongs to the mitochondrial carrier (TC 2.A.29) family.</text>
</comment>
<keyword evidence="3 9" id="KW-0813">Transport</keyword>
<evidence type="ECO:0000313" key="10">
    <source>
        <dbReference type="EMBL" id="SZX61581.1"/>
    </source>
</evidence>
<evidence type="ECO:0000256" key="4">
    <source>
        <dbReference type="ARBA" id="ARBA00022692"/>
    </source>
</evidence>
<dbReference type="SUPFAM" id="SSF103506">
    <property type="entry name" value="Mitochondrial carrier"/>
    <property type="match status" value="1"/>
</dbReference>
<accession>A0A383V8T2</accession>
<organism evidence="10 11">
    <name type="scientific">Tetradesmus obliquus</name>
    <name type="common">Green alga</name>
    <name type="synonym">Acutodesmus obliquus</name>
    <dbReference type="NCBI Taxonomy" id="3088"/>
    <lineage>
        <taxon>Eukaryota</taxon>
        <taxon>Viridiplantae</taxon>
        <taxon>Chlorophyta</taxon>
        <taxon>core chlorophytes</taxon>
        <taxon>Chlorophyceae</taxon>
        <taxon>CS clade</taxon>
        <taxon>Sphaeropleales</taxon>
        <taxon>Scenedesmaceae</taxon>
        <taxon>Tetradesmus</taxon>
    </lineage>
</organism>
<keyword evidence="5" id="KW-0677">Repeat</keyword>
<evidence type="ECO:0000256" key="7">
    <source>
        <dbReference type="ARBA" id="ARBA00023136"/>
    </source>
</evidence>
<dbReference type="InterPro" id="IPR050391">
    <property type="entry name" value="Mito_Metabolite_Transporter"/>
</dbReference>
<protein>
    <recommendedName>
        <fullName evidence="12">Mitochondrial carrier protein</fullName>
    </recommendedName>
</protein>
<comment type="subcellular location">
    <subcellularLocation>
        <location evidence="1">Membrane</location>
        <topology evidence="1">Multi-pass membrane protein</topology>
    </subcellularLocation>
</comment>
<dbReference type="PROSITE" id="PS50920">
    <property type="entry name" value="SOLCAR"/>
    <property type="match status" value="3"/>
</dbReference>
<evidence type="ECO:0000256" key="5">
    <source>
        <dbReference type="ARBA" id="ARBA00022737"/>
    </source>
</evidence>
<dbReference type="Gene3D" id="1.50.40.10">
    <property type="entry name" value="Mitochondrial carrier domain"/>
    <property type="match status" value="2"/>
</dbReference>
<sequence>MTRLVREADSQRDSRLLREFAASGLSVGCANTFLNPVEVVKTRMQLAGTSAVASAAAPSYSAAASAAATAAAAARMPAVPHAAAAAAGYSTSSAAAAAAAAANNSSSSNYKLAAACRFISHSSKSAAPQVGALQLPQHAGQLQSAVRPWVPIPAGPAAAAAAAAAAGGVAPAEAALAAAASAISSSSSSSSTAVAKRPGFVATASAIYKQEGASAFTRGIQASATRAVCNGGIRLGMYGPIKSLMSRDGSGQDLHVGQKLAAGSISGGMGAVLTTPIELAKTRLQAPSATTRSMSAVLKGVIAQQGVAGLWSGATPSVLRLILLNSSMVATYDEVKGRIMRATGWGSSSVQLVLASSMVAGLVTTTVINPADVIRAYMQTGRGSSLTGIAQAIYAKEGARGFLKGWSAAYARTGPQTLIIFSVSEVMRPVFGLAAIGGSA</sequence>
<evidence type="ECO:0000256" key="1">
    <source>
        <dbReference type="ARBA" id="ARBA00004141"/>
    </source>
</evidence>
<dbReference type="InterPro" id="IPR023395">
    <property type="entry name" value="MCP_dom_sf"/>
</dbReference>
<reference evidence="10 11" key="1">
    <citation type="submission" date="2016-10" db="EMBL/GenBank/DDBJ databases">
        <authorList>
            <person name="Cai Z."/>
        </authorList>
    </citation>
    <scope>NUCLEOTIDE SEQUENCE [LARGE SCALE GENOMIC DNA]</scope>
</reference>
<dbReference type="AlphaFoldDB" id="A0A383V8T2"/>
<keyword evidence="6" id="KW-1133">Transmembrane helix</keyword>
<keyword evidence="4 8" id="KW-0812">Transmembrane</keyword>
<gene>
    <name evidence="10" type="ORF">BQ4739_LOCUS2090</name>
</gene>
<dbReference type="GO" id="GO:0016020">
    <property type="term" value="C:membrane"/>
    <property type="evidence" value="ECO:0007669"/>
    <property type="project" value="UniProtKB-SubCell"/>
</dbReference>
<proteinExistence type="inferred from homology"/>
<evidence type="ECO:0000256" key="3">
    <source>
        <dbReference type="ARBA" id="ARBA00022448"/>
    </source>
</evidence>
<dbReference type="InterPro" id="IPR018108">
    <property type="entry name" value="MCP_transmembrane"/>
</dbReference>
<evidence type="ECO:0000256" key="6">
    <source>
        <dbReference type="ARBA" id="ARBA00022989"/>
    </source>
</evidence>
<keyword evidence="11" id="KW-1185">Reference proteome</keyword>
<dbReference type="PANTHER" id="PTHR45618">
    <property type="entry name" value="MITOCHONDRIAL DICARBOXYLATE CARRIER-RELATED"/>
    <property type="match status" value="1"/>
</dbReference>
<keyword evidence="7 8" id="KW-0472">Membrane</keyword>
<evidence type="ECO:0000256" key="9">
    <source>
        <dbReference type="RuleBase" id="RU000488"/>
    </source>
</evidence>